<dbReference type="InterPro" id="IPR023271">
    <property type="entry name" value="Aquaporin-like"/>
</dbReference>
<dbReference type="InterPro" id="IPR051883">
    <property type="entry name" value="AQP11/12_channel"/>
</dbReference>
<evidence type="ECO:0000256" key="1">
    <source>
        <dbReference type="ARBA" id="ARBA00004141"/>
    </source>
</evidence>
<reference evidence="5" key="1">
    <citation type="submission" date="2020-11" db="EMBL/GenBank/DDBJ databases">
        <authorList>
            <person name="Tran Van P."/>
        </authorList>
    </citation>
    <scope>NUCLEOTIDE SEQUENCE</scope>
</reference>
<dbReference type="EMBL" id="OB664673">
    <property type="protein sequence ID" value="CAD7232455.1"/>
    <property type="molecule type" value="Genomic_DNA"/>
</dbReference>
<dbReference type="OrthoDB" id="1580043at2759"/>
<dbReference type="GO" id="GO:0016020">
    <property type="term" value="C:membrane"/>
    <property type="evidence" value="ECO:0007669"/>
    <property type="project" value="UniProtKB-SubCell"/>
</dbReference>
<evidence type="ECO:0000256" key="3">
    <source>
        <dbReference type="ARBA" id="ARBA00022989"/>
    </source>
</evidence>
<dbReference type="PANTHER" id="PTHR21191">
    <property type="entry name" value="AQUAPORIN"/>
    <property type="match status" value="1"/>
</dbReference>
<gene>
    <name evidence="5" type="ORF">CTOB1V02_LOCUS10290</name>
</gene>
<keyword evidence="3" id="KW-1133">Transmembrane helix</keyword>
<protein>
    <submittedName>
        <fullName evidence="5">Uncharacterized protein</fullName>
    </submittedName>
</protein>
<proteinExistence type="predicted"/>
<dbReference type="GO" id="GO:0015267">
    <property type="term" value="F:channel activity"/>
    <property type="evidence" value="ECO:0007669"/>
    <property type="project" value="TreeGrafter"/>
</dbReference>
<evidence type="ECO:0000256" key="2">
    <source>
        <dbReference type="ARBA" id="ARBA00022692"/>
    </source>
</evidence>
<dbReference type="PANTHER" id="PTHR21191:SF16">
    <property type="entry name" value="AQUAPORIN"/>
    <property type="match status" value="1"/>
</dbReference>
<evidence type="ECO:0000256" key="4">
    <source>
        <dbReference type="ARBA" id="ARBA00023136"/>
    </source>
</evidence>
<keyword evidence="4" id="KW-0472">Membrane</keyword>
<dbReference type="GO" id="GO:0005737">
    <property type="term" value="C:cytoplasm"/>
    <property type="evidence" value="ECO:0007669"/>
    <property type="project" value="TreeGrafter"/>
</dbReference>
<dbReference type="Gene3D" id="1.20.1080.10">
    <property type="entry name" value="Glycerol uptake facilitator protein"/>
    <property type="match status" value="1"/>
</dbReference>
<sequence length="307" mass="33817">MLKTVRHASANLPDSSEEDLDDDDLYVPHQHLTRSGCVSLFGTEVDFEGLDCFAASVSFILAVEVAAFIIRKLVSLDTPSVIQRLILEFIATFELCACCYELATLADAYGIVHYGVGLFLLTFWWSTQWKEETACPSTIIVQLLFDKAFSFSEALLRLLVQVASGLSVFRVVSLFWNLHWSHEHYTKSKQISCVTDLQVDPTKGMIIEGVGTALCVLSSSFLASTQLRISGVVDSFIATAAVVAAFNYSGGYFNPILASSLKLFCDGTTTQDHFMVYWIGATIGAVIAVIMTKVNFRTPKKKATKED</sequence>
<evidence type="ECO:0000313" key="5">
    <source>
        <dbReference type="EMBL" id="CAD7232455.1"/>
    </source>
</evidence>
<name>A0A7R8ZQB6_9CRUS</name>
<dbReference type="AlphaFoldDB" id="A0A7R8ZQB6"/>
<organism evidence="5">
    <name type="scientific">Cyprideis torosa</name>
    <dbReference type="NCBI Taxonomy" id="163714"/>
    <lineage>
        <taxon>Eukaryota</taxon>
        <taxon>Metazoa</taxon>
        <taxon>Ecdysozoa</taxon>
        <taxon>Arthropoda</taxon>
        <taxon>Crustacea</taxon>
        <taxon>Oligostraca</taxon>
        <taxon>Ostracoda</taxon>
        <taxon>Podocopa</taxon>
        <taxon>Podocopida</taxon>
        <taxon>Cytherocopina</taxon>
        <taxon>Cytheroidea</taxon>
        <taxon>Cytherideidae</taxon>
        <taxon>Cyprideis</taxon>
    </lineage>
</organism>
<keyword evidence="2" id="KW-0812">Transmembrane</keyword>
<dbReference type="SUPFAM" id="SSF81338">
    <property type="entry name" value="Aquaporin-like"/>
    <property type="match status" value="1"/>
</dbReference>
<accession>A0A7R8ZQB6</accession>
<comment type="subcellular location">
    <subcellularLocation>
        <location evidence="1">Membrane</location>
        <topology evidence="1">Multi-pass membrane protein</topology>
    </subcellularLocation>
</comment>